<dbReference type="InterPro" id="IPR001173">
    <property type="entry name" value="Glyco_trans_2-like"/>
</dbReference>
<keyword evidence="2" id="KW-0808">Transferase</keyword>
<feature type="transmembrane region" description="Helical" evidence="3">
    <location>
        <begin position="12"/>
        <end position="34"/>
    </location>
</feature>
<evidence type="ECO:0000256" key="1">
    <source>
        <dbReference type="ARBA" id="ARBA00022676"/>
    </source>
</evidence>
<evidence type="ECO:0000259" key="4">
    <source>
        <dbReference type="Pfam" id="PF00535"/>
    </source>
</evidence>
<keyword evidence="3" id="KW-1133">Transmembrane helix</keyword>
<proteinExistence type="predicted"/>
<feature type="transmembrane region" description="Helical" evidence="3">
    <location>
        <begin position="351"/>
        <end position="372"/>
    </location>
</feature>
<evidence type="ECO:0000256" key="3">
    <source>
        <dbReference type="SAM" id="Phobius"/>
    </source>
</evidence>
<evidence type="ECO:0000313" key="5">
    <source>
        <dbReference type="EMBL" id="MPM02434.1"/>
    </source>
</evidence>
<sequence length="382" mass="44508">MLYDFEFSQHPLWMVVAGGALALSLLVFLIYYWVWFRKFAFFKTPAPSMKIKQLPPVSIVIAAKNEYLNIRENLPFLLNQDYPEFEILVVDDHSQDDTWDLLCAFRIHNPHLRTIRLTDSVVVCEGKKFPLSVGIKEARYSHLLLTDADCRPTGPNWIRIMMEQYNPDVQIVAGYGKYYRRKSLLNMLIRFDTVRIAMQYFSAALSHFPYMGVGRNLSYKKELFFSGNGFTHHYDLSSGDDDLFISEHAERRNTAICVDPGAFTWSEPKHGFAAWWNQKRRHLTTGNRYRFKHKIWLGLYQFNLLIFPVLAALLLTFQYQLIAVGSIVLIKWITQWIIFSGATKKLKEKKILLISPVFETIMAALNALIYLSNTIRRPGTWK</sequence>
<name>A0A644WJK3_9ZZZZ</name>
<feature type="domain" description="Glycosyltransferase 2-like" evidence="4">
    <location>
        <begin position="58"/>
        <end position="186"/>
    </location>
</feature>
<dbReference type="EMBL" id="VSSQ01000868">
    <property type="protein sequence ID" value="MPM02434.1"/>
    <property type="molecule type" value="Genomic_DNA"/>
</dbReference>
<dbReference type="GO" id="GO:0016757">
    <property type="term" value="F:glycosyltransferase activity"/>
    <property type="evidence" value="ECO:0007669"/>
    <property type="project" value="UniProtKB-KW"/>
</dbReference>
<dbReference type="PANTHER" id="PTHR43630:SF1">
    <property type="entry name" value="POLY-BETA-1,6-N-ACETYL-D-GLUCOSAMINE SYNTHASE"/>
    <property type="match status" value="1"/>
</dbReference>
<dbReference type="PANTHER" id="PTHR43630">
    <property type="entry name" value="POLY-BETA-1,6-N-ACETYL-D-GLUCOSAMINE SYNTHASE"/>
    <property type="match status" value="1"/>
</dbReference>
<keyword evidence="3" id="KW-0472">Membrane</keyword>
<reference evidence="5" key="1">
    <citation type="submission" date="2019-08" db="EMBL/GenBank/DDBJ databases">
        <authorList>
            <person name="Kucharzyk K."/>
            <person name="Murdoch R.W."/>
            <person name="Higgins S."/>
            <person name="Loffler F."/>
        </authorList>
    </citation>
    <scope>NUCLEOTIDE SEQUENCE</scope>
</reference>
<dbReference type="SUPFAM" id="SSF53448">
    <property type="entry name" value="Nucleotide-diphospho-sugar transferases"/>
    <property type="match status" value="1"/>
</dbReference>
<protein>
    <recommendedName>
        <fullName evidence="4">Glycosyltransferase 2-like domain-containing protein</fullName>
    </recommendedName>
</protein>
<gene>
    <name evidence="5" type="ORF">SDC9_48683</name>
</gene>
<dbReference type="Gene3D" id="3.90.550.10">
    <property type="entry name" value="Spore Coat Polysaccharide Biosynthesis Protein SpsA, Chain A"/>
    <property type="match status" value="1"/>
</dbReference>
<organism evidence="5">
    <name type="scientific">bioreactor metagenome</name>
    <dbReference type="NCBI Taxonomy" id="1076179"/>
    <lineage>
        <taxon>unclassified sequences</taxon>
        <taxon>metagenomes</taxon>
        <taxon>ecological metagenomes</taxon>
    </lineage>
</organism>
<feature type="transmembrane region" description="Helical" evidence="3">
    <location>
        <begin position="295"/>
        <end position="315"/>
    </location>
</feature>
<dbReference type="Pfam" id="PF00535">
    <property type="entry name" value="Glycos_transf_2"/>
    <property type="match status" value="1"/>
</dbReference>
<dbReference type="AlphaFoldDB" id="A0A644WJK3"/>
<accession>A0A644WJK3</accession>
<keyword evidence="1" id="KW-0328">Glycosyltransferase</keyword>
<evidence type="ECO:0000256" key="2">
    <source>
        <dbReference type="ARBA" id="ARBA00022679"/>
    </source>
</evidence>
<keyword evidence="3" id="KW-0812">Transmembrane</keyword>
<comment type="caution">
    <text evidence="5">The sequence shown here is derived from an EMBL/GenBank/DDBJ whole genome shotgun (WGS) entry which is preliminary data.</text>
</comment>
<feature type="transmembrane region" description="Helical" evidence="3">
    <location>
        <begin position="321"/>
        <end position="339"/>
    </location>
</feature>
<dbReference type="InterPro" id="IPR029044">
    <property type="entry name" value="Nucleotide-diphossugar_trans"/>
</dbReference>